<name>A0A8H6Y9G3_9AGAR</name>
<comment type="caution">
    <text evidence="4">The sequence shown here is derived from an EMBL/GenBank/DDBJ whole genome shotgun (WGS) entry which is preliminary data.</text>
</comment>
<keyword evidence="5" id="KW-1185">Reference proteome</keyword>
<evidence type="ECO:0000256" key="2">
    <source>
        <dbReference type="SAM" id="Phobius"/>
    </source>
</evidence>
<feature type="region of interest" description="Disordered" evidence="1">
    <location>
        <begin position="110"/>
        <end position="189"/>
    </location>
</feature>
<feature type="transmembrane region" description="Helical" evidence="2">
    <location>
        <begin position="191"/>
        <end position="214"/>
    </location>
</feature>
<proteinExistence type="predicted"/>
<sequence>MTSLRSISLIVWTLSAIRSVSGIHFGLALNRRQDLPNAPQCDSTCDPVEDIISTGSCPPSECCTELFQADYFDCLKCVGEATNATMADWTVAQNDVDALTVACSKEGFPLPELTLPTQNPNRTLATVSAGSQSSSHPLSQITISTLSSGSSQTPANTISQKTVTALSSQPSATQPPSTASAPGPTNSPSAAMAPASGFGLMFGLLGMVVASLAVV</sequence>
<keyword evidence="3" id="KW-0732">Signal</keyword>
<feature type="compositionally biased region" description="Polar residues" evidence="1">
    <location>
        <begin position="115"/>
        <end position="164"/>
    </location>
</feature>
<dbReference type="OrthoDB" id="3030369at2759"/>
<dbReference type="AlphaFoldDB" id="A0A8H6Y9G3"/>
<evidence type="ECO:0000256" key="3">
    <source>
        <dbReference type="SAM" id="SignalP"/>
    </source>
</evidence>
<evidence type="ECO:0000256" key="1">
    <source>
        <dbReference type="SAM" id="MobiDB-lite"/>
    </source>
</evidence>
<keyword evidence="2" id="KW-1133">Transmembrane helix</keyword>
<gene>
    <name evidence="4" type="ORF">MSAN_01402900</name>
</gene>
<dbReference type="EMBL" id="JACAZH010000011">
    <property type="protein sequence ID" value="KAF7354884.1"/>
    <property type="molecule type" value="Genomic_DNA"/>
</dbReference>
<feature type="chain" id="PRO_5034743109" evidence="3">
    <location>
        <begin position="23"/>
        <end position="215"/>
    </location>
</feature>
<reference evidence="4" key="1">
    <citation type="submission" date="2020-05" db="EMBL/GenBank/DDBJ databases">
        <title>Mycena genomes resolve the evolution of fungal bioluminescence.</title>
        <authorList>
            <person name="Tsai I.J."/>
        </authorList>
    </citation>
    <scope>NUCLEOTIDE SEQUENCE</scope>
    <source>
        <strain evidence="4">160909Yilan</strain>
    </source>
</reference>
<dbReference type="Proteomes" id="UP000623467">
    <property type="component" value="Unassembled WGS sequence"/>
</dbReference>
<evidence type="ECO:0000313" key="5">
    <source>
        <dbReference type="Proteomes" id="UP000623467"/>
    </source>
</evidence>
<protein>
    <submittedName>
        <fullName evidence="4">Uncharacterized protein</fullName>
    </submittedName>
</protein>
<feature type="compositionally biased region" description="Low complexity" evidence="1">
    <location>
        <begin position="165"/>
        <end position="189"/>
    </location>
</feature>
<evidence type="ECO:0000313" key="4">
    <source>
        <dbReference type="EMBL" id="KAF7354884.1"/>
    </source>
</evidence>
<feature type="signal peptide" evidence="3">
    <location>
        <begin position="1"/>
        <end position="22"/>
    </location>
</feature>
<keyword evidence="2" id="KW-0812">Transmembrane</keyword>
<keyword evidence="2" id="KW-0472">Membrane</keyword>
<accession>A0A8H6Y9G3</accession>
<organism evidence="4 5">
    <name type="scientific">Mycena sanguinolenta</name>
    <dbReference type="NCBI Taxonomy" id="230812"/>
    <lineage>
        <taxon>Eukaryota</taxon>
        <taxon>Fungi</taxon>
        <taxon>Dikarya</taxon>
        <taxon>Basidiomycota</taxon>
        <taxon>Agaricomycotina</taxon>
        <taxon>Agaricomycetes</taxon>
        <taxon>Agaricomycetidae</taxon>
        <taxon>Agaricales</taxon>
        <taxon>Marasmiineae</taxon>
        <taxon>Mycenaceae</taxon>
        <taxon>Mycena</taxon>
    </lineage>
</organism>